<name>A0AAV6L8N8_9ERIC</name>
<keyword evidence="2" id="KW-1185">Reference proteome</keyword>
<comment type="caution">
    <text evidence="1">The sequence shown here is derived from an EMBL/GenBank/DDBJ whole genome shotgun (WGS) entry which is preliminary data.</text>
</comment>
<accession>A0AAV6L8N8</accession>
<reference evidence="1" key="1">
    <citation type="submission" date="2020-08" db="EMBL/GenBank/DDBJ databases">
        <title>Plant Genome Project.</title>
        <authorList>
            <person name="Zhang R.-G."/>
        </authorList>
    </citation>
    <scope>NUCLEOTIDE SEQUENCE</scope>
    <source>
        <strain evidence="1">WSP0</strain>
        <tissue evidence="1">Leaf</tissue>
    </source>
</reference>
<sequence>MKNDYRGHPNQSHTFPPNIIMPNEAQAVWACNKILGMGYDGDEDEVVSKIVEMEAQDLDKADKVAEQP</sequence>
<gene>
    <name evidence="1" type="ORF">RHGRI_004352</name>
</gene>
<dbReference type="AlphaFoldDB" id="A0AAV6L8N8"/>
<dbReference type="Proteomes" id="UP000823749">
    <property type="component" value="Chromosome 2"/>
</dbReference>
<proteinExistence type="predicted"/>
<protein>
    <submittedName>
        <fullName evidence="1">Uncharacterized protein</fullName>
    </submittedName>
</protein>
<organism evidence="1 2">
    <name type="scientific">Rhododendron griersonianum</name>
    <dbReference type="NCBI Taxonomy" id="479676"/>
    <lineage>
        <taxon>Eukaryota</taxon>
        <taxon>Viridiplantae</taxon>
        <taxon>Streptophyta</taxon>
        <taxon>Embryophyta</taxon>
        <taxon>Tracheophyta</taxon>
        <taxon>Spermatophyta</taxon>
        <taxon>Magnoliopsida</taxon>
        <taxon>eudicotyledons</taxon>
        <taxon>Gunneridae</taxon>
        <taxon>Pentapetalae</taxon>
        <taxon>asterids</taxon>
        <taxon>Ericales</taxon>
        <taxon>Ericaceae</taxon>
        <taxon>Ericoideae</taxon>
        <taxon>Rhodoreae</taxon>
        <taxon>Rhododendron</taxon>
    </lineage>
</organism>
<evidence type="ECO:0000313" key="1">
    <source>
        <dbReference type="EMBL" id="KAG5561291.1"/>
    </source>
</evidence>
<evidence type="ECO:0000313" key="2">
    <source>
        <dbReference type="Proteomes" id="UP000823749"/>
    </source>
</evidence>
<dbReference type="EMBL" id="JACTNZ010000002">
    <property type="protein sequence ID" value="KAG5561291.1"/>
    <property type="molecule type" value="Genomic_DNA"/>
</dbReference>